<dbReference type="Proteomes" id="UP000434172">
    <property type="component" value="Unassembled WGS sequence"/>
</dbReference>
<feature type="signal peptide" evidence="2">
    <location>
        <begin position="1"/>
        <end position="29"/>
    </location>
</feature>
<reference evidence="3 4" key="1">
    <citation type="submission" date="2019-12" db="EMBL/GenBank/DDBJ databases">
        <title>A genome sequence resource for the geographically widespread anthracnose pathogen Colletotrichum asianum.</title>
        <authorList>
            <person name="Meng Y."/>
        </authorList>
    </citation>
    <scope>NUCLEOTIDE SEQUENCE [LARGE SCALE GENOMIC DNA]</scope>
    <source>
        <strain evidence="3 4">ICMP 18580</strain>
    </source>
</reference>
<feature type="compositionally biased region" description="Pro residues" evidence="1">
    <location>
        <begin position="71"/>
        <end position="80"/>
    </location>
</feature>
<feature type="region of interest" description="Disordered" evidence="1">
    <location>
        <begin position="44"/>
        <end position="100"/>
    </location>
</feature>
<dbReference type="EMBL" id="WOWK01000021">
    <property type="protein sequence ID" value="KAF0327837.1"/>
    <property type="molecule type" value="Genomic_DNA"/>
</dbReference>
<evidence type="ECO:0000313" key="4">
    <source>
        <dbReference type="Proteomes" id="UP000434172"/>
    </source>
</evidence>
<protein>
    <submittedName>
        <fullName evidence="3">Uncharacterized protein</fullName>
    </submittedName>
</protein>
<sequence length="125" mass="13748">MASPRPQPFESRSILILLTWSSVLCPSNGHGTRLCHPLDTTAISRLPAPRLRTEPERVRKHTTHTPSPAHALPPPPPPPQHLRERAGSVSSTDREETALCSPPFQSLFTLPLLPPSRLNLHPSCP</sequence>
<evidence type="ECO:0000256" key="2">
    <source>
        <dbReference type="SAM" id="SignalP"/>
    </source>
</evidence>
<feature type="compositionally biased region" description="Basic and acidic residues" evidence="1">
    <location>
        <begin position="81"/>
        <end position="97"/>
    </location>
</feature>
<gene>
    <name evidence="3" type="ORF">GQ607_005046</name>
</gene>
<keyword evidence="2" id="KW-0732">Signal</keyword>
<feature type="chain" id="PRO_5034164590" evidence="2">
    <location>
        <begin position="30"/>
        <end position="125"/>
    </location>
</feature>
<evidence type="ECO:0000313" key="3">
    <source>
        <dbReference type="EMBL" id="KAF0327837.1"/>
    </source>
</evidence>
<comment type="caution">
    <text evidence="3">The sequence shown here is derived from an EMBL/GenBank/DDBJ whole genome shotgun (WGS) entry which is preliminary data.</text>
</comment>
<keyword evidence="4" id="KW-1185">Reference proteome</keyword>
<name>A0A8H3WL69_9PEZI</name>
<proteinExistence type="predicted"/>
<accession>A0A8H3WL69</accession>
<dbReference type="AlphaFoldDB" id="A0A8H3WL69"/>
<organism evidence="3 4">
    <name type="scientific">Colletotrichum asianum</name>
    <dbReference type="NCBI Taxonomy" id="702518"/>
    <lineage>
        <taxon>Eukaryota</taxon>
        <taxon>Fungi</taxon>
        <taxon>Dikarya</taxon>
        <taxon>Ascomycota</taxon>
        <taxon>Pezizomycotina</taxon>
        <taxon>Sordariomycetes</taxon>
        <taxon>Hypocreomycetidae</taxon>
        <taxon>Glomerellales</taxon>
        <taxon>Glomerellaceae</taxon>
        <taxon>Colletotrichum</taxon>
        <taxon>Colletotrichum gloeosporioides species complex</taxon>
    </lineage>
</organism>
<evidence type="ECO:0000256" key="1">
    <source>
        <dbReference type="SAM" id="MobiDB-lite"/>
    </source>
</evidence>